<protein>
    <submittedName>
        <fullName evidence="1">Uncharacterized protein</fullName>
    </submittedName>
</protein>
<evidence type="ECO:0000313" key="2">
    <source>
        <dbReference type="Proteomes" id="UP000287166"/>
    </source>
</evidence>
<keyword evidence="2" id="KW-1185">Reference proteome</keyword>
<dbReference type="RefSeq" id="XP_027609540.1">
    <property type="nucleotide sequence ID" value="XM_027753739.1"/>
</dbReference>
<accession>A0A401G8Z3</accession>
<reference evidence="1 2" key="1">
    <citation type="journal article" date="2018" name="Sci. Rep.">
        <title>Genome sequence of the cauliflower mushroom Sparassis crispa (Hanabiratake) and its association with beneficial usage.</title>
        <authorList>
            <person name="Kiyama R."/>
            <person name="Furutani Y."/>
            <person name="Kawaguchi K."/>
            <person name="Nakanishi T."/>
        </authorList>
    </citation>
    <scope>NUCLEOTIDE SEQUENCE [LARGE SCALE GENOMIC DNA]</scope>
</reference>
<dbReference type="OrthoDB" id="341421at2759"/>
<dbReference type="InParanoid" id="A0A401G8Z3"/>
<proteinExistence type="predicted"/>
<organism evidence="1 2">
    <name type="scientific">Sparassis crispa</name>
    <dbReference type="NCBI Taxonomy" id="139825"/>
    <lineage>
        <taxon>Eukaryota</taxon>
        <taxon>Fungi</taxon>
        <taxon>Dikarya</taxon>
        <taxon>Basidiomycota</taxon>
        <taxon>Agaricomycotina</taxon>
        <taxon>Agaricomycetes</taxon>
        <taxon>Polyporales</taxon>
        <taxon>Sparassidaceae</taxon>
        <taxon>Sparassis</taxon>
    </lineage>
</organism>
<dbReference type="GeneID" id="38775544"/>
<dbReference type="AlphaFoldDB" id="A0A401G8Z3"/>
<sequence length="132" mass="15039">MDYPNITVNHFTVCQRHGQEQCTICNCDHRVANNAASGVEDELHDLIQLTDFWMPYRQSQNVYELGAVAVGAPSVAYKCNKHDTQDCGICFDWVTLIGDEIIMTFIQEAWTMLLVDDPRLPALIDLSFQSLW</sequence>
<evidence type="ECO:0000313" key="1">
    <source>
        <dbReference type="EMBL" id="GBE78627.1"/>
    </source>
</evidence>
<gene>
    <name evidence="1" type="ORF">SCP_0115160</name>
</gene>
<dbReference type="EMBL" id="BFAD01000001">
    <property type="protein sequence ID" value="GBE78627.1"/>
    <property type="molecule type" value="Genomic_DNA"/>
</dbReference>
<comment type="caution">
    <text evidence="1">The sequence shown here is derived from an EMBL/GenBank/DDBJ whole genome shotgun (WGS) entry which is preliminary data.</text>
</comment>
<name>A0A401G8Z3_9APHY</name>
<dbReference type="Proteomes" id="UP000287166">
    <property type="component" value="Unassembled WGS sequence"/>
</dbReference>